<reference evidence="1" key="1">
    <citation type="submission" date="2024-03" db="EMBL/GenBank/DDBJ databases">
        <title>Novel Streptomyces species of biotechnological and ecological value are a feature of Machair soil.</title>
        <authorList>
            <person name="Prole J.R."/>
            <person name="Goodfellow M."/>
            <person name="Allenby N."/>
            <person name="Ward A.C."/>
        </authorList>
    </citation>
    <scope>NUCLEOTIDE SEQUENCE</scope>
    <source>
        <strain evidence="1">MS2.AVA.5</strain>
    </source>
</reference>
<dbReference type="EC" id="3.1.1.103" evidence="1"/>
<protein>
    <submittedName>
        <fullName evidence="1">Serine hydrolase domain-containing protein</fullName>
        <ecNumber evidence="1">3.1.1.103</ecNumber>
    </submittedName>
</protein>
<comment type="caution">
    <text evidence="1">The sequence shown here is derived from an EMBL/GenBank/DDBJ whole genome shotgun (WGS) entry which is preliminary data.</text>
</comment>
<dbReference type="Proteomes" id="UP001377168">
    <property type="component" value="Unassembled WGS sequence"/>
</dbReference>
<accession>A0ACC6Q798</accession>
<evidence type="ECO:0000313" key="1">
    <source>
        <dbReference type="EMBL" id="MEJ8639605.1"/>
    </source>
</evidence>
<sequence length="406" mass="44048">MTSQPLSRRSLVGGAAAATLLGTAGSTHARADTRTGAQHQAAEAAGAARIPPLRPDVLRAAIGDLTRPPATAAQLRVTGTKGCWYGSAGVADRATGRAVRPDDAFRAGSVTKVFVATVVLQMAGRSQVQLDAPIGRYLPGLLPREQARITVAQLLHHTSGLPDHRGLPDLRTPEDVLHHRHDRWTPHQLVATVTHGPLKFPPGTVQEYRGINYVLLALLIERLSGRPYGEEIRRALLRPLGLTRTLLPGDNPRLHGSHVHGYLRMSDTSLRDITVYNPSSSWGEGELVSSVDDLSRFLEALFRGLLLPRFMTEKLFTLPPASVRMLDGSAARYSMGLQKATVNGVTFWGKTGEWYGCRTRMFSTRDHQRRFVLSYAPTPLSPREDMTDRVVAAFTQGAGGAAGDTA</sequence>
<keyword evidence="2" id="KW-1185">Reference proteome</keyword>
<organism evidence="1 2">
    <name type="scientific">Streptomyces achmelvichensis</name>
    <dbReference type="NCBI Taxonomy" id="3134111"/>
    <lineage>
        <taxon>Bacteria</taxon>
        <taxon>Bacillati</taxon>
        <taxon>Actinomycetota</taxon>
        <taxon>Actinomycetes</taxon>
        <taxon>Kitasatosporales</taxon>
        <taxon>Streptomycetaceae</taxon>
        <taxon>Streptomyces</taxon>
    </lineage>
</organism>
<gene>
    <name evidence="1" type="ORF">WKI67_40320</name>
</gene>
<proteinExistence type="predicted"/>
<dbReference type="EMBL" id="JBBKAJ010000022">
    <property type="protein sequence ID" value="MEJ8639605.1"/>
    <property type="molecule type" value="Genomic_DNA"/>
</dbReference>
<evidence type="ECO:0000313" key="2">
    <source>
        <dbReference type="Proteomes" id="UP001377168"/>
    </source>
</evidence>
<name>A0ACC6Q798_9ACTN</name>
<keyword evidence="1" id="KW-0378">Hydrolase</keyword>